<protein>
    <submittedName>
        <fullName evidence="2">Uncharacterized protein</fullName>
    </submittedName>
</protein>
<reference evidence="2" key="1">
    <citation type="submission" date="2016-11" db="UniProtKB">
        <authorList>
            <consortium name="WormBaseParasite"/>
        </authorList>
    </citation>
    <scope>IDENTIFICATION</scope>
    <source>
        <strain evidence="2">KR3021</strain>
    </source>
</reference>
<sequence length="193" mass="22590">MNDDAGTSLEELQKVGIKDFPLIPIQYENIMMPLLHITMGLNFDINSKIKPLLNAVYEKRLITFYKKIRMRMRNYWELFSGNHVKKLMKNVDKYIATLPNSCEKMVNMKTILKYLSVVYHLVLKAVPDDKDKLREALNDLINAYKNGSYKQGQEALHSIINKDLFRLQSLPTIEKNDLIISFHSMRATFFDKE</sequence>
<accession>A0AC35UEN8</accession>
<evidence type="ECO:0000313" key="2">
    <source>
        <dbReference type="WBParaSite" id="RSKR_0001048025.1"/>
    </source>
</evidence>
<evidence type="ECO:0000313" key="1">
    <source>
        <dbReference type="Proteomes" id="UP000095286"/>
    </source>
</evidence>
<organism evidence="1 2">
    <name type="scientific">Rhabditophanes sp. KR3021</name>
    <dbReference type="NCBI Taxonomy" id="114890"/>
    <lineage>
        <taxon>Eukaryota</taxon>
        <taxon>Metazoa</taxon>
        <taxon>Ecdysozoa</taxon>
        <taxon>Nematoda</taxon>
        <taxon>Chromadorea</taxon>
        <taxon>Rhabditida</taxon>
        <taxon>Tylenchina</taxon>
        <taxon>Panagrolaimomorpha</taxon>
        <taxon>Strongyloidoidea</taxon>
        <taxon>Alloionematidae</taxon>
        <taxon>Rhabditophanes</taxon>
    </lineage>
</organism>
<name>A0AC35UEN8_9BILA</name>
<dbReference type="Proteomes" id="UP000095286">
    <property type="component" value="Unplaced"/>
</dbReference>
<dbReference type="WBParaSite" id="RSKR_0001048025.1">
    <property type="protein sequence ID" value="RSKR_0001048025.1"/>
    <property type="gene ID" value="RSKR_0001048025"/>
</dbReference>
<proteinExistence type="predicted"/>